<comment type="catalytic activity">
    <reaction evidence="4">
        <text>dTTP + H2O = dTMP + diphosphate + H(+)</text>
        <dbReference type="Rhea" id="RHEA:28534"/>
        <dbReference type="ChEBI" id="CHEBI:15377"/>
        <dbReference type="ChEBI" id="CHEBI:15378"/>
        <dbReference type="ChEBI" id="CHEBI:33019"/>
        <dbReference type="ChEBI" id="CHEBI:37568"/>
        <dbReference type="ChEBI" id="CHEBI:63528"/>
        <dbReference type="EC" id="3.6.1.9"/>
    </reaction>
</comment>
<evidence type="ECO:0000256" key="4">
    <source>
        <dbReference type="HAMAP-Rule" id="MF_00528"/>
    </source>
</evidence>
<comment type="function">
    <text evidence="4">Nucleoside triphosphate pyrophosphatase that hydrolyzes dTTP and UTP. May have a dual role in cell division arrest and in preventing the incorporation of modified nucleotides into cellular nucleic acids.</text>
</comment>
<gene>
    <name evidence="5" type="ORF">QVN81_08100</name>
    <name evidence="6" type="ORF">QVN84_07285</name>
</gene>
<evidence type="ECO:0000313" key="5">
    <source>
        <dbReference type="EMBL" id="MDN0022977.1"/>
    </source>
</evidence>
<comment type="caution">
    <text evidence="4">Lacks conserved residue(s) required for the propagation of feature annotation.</text>
</comment>
<dbReference type="PANTHER" id="PTHR43213:SF5">
    <property type="entry name" value="BIFUNCTIONAL DTTP_UTP PYROPHOSPHATASE_METHYLTRANSFERASE PROTEIN-RELATED"/>
    <property type="match status" value="1"/>
</dbReference>
<keyword evidence="4" id="KW-0963">Cytoplasm</keyword>
<dbReference type="EC" id="3.6.1.9" evidence="4"/>
<evidence type="ECO:0000313" key="7">
    <source>
        <dbReference type="Proteomes" id="UP001167831"/>
    </source>
</evidence>
<feature type="site" description="Important for substrate specificity" evidence="4">
    <location>
        <position position="16"/>
    </location>
</feature>
<evidence type="ECO:0000256" key="3">
    <source>
        <dbReference type="ARBA" id="ARBA00023080"/>
    </source>
</evidence>
<dbReference type="GO" id="GO:0009117">
    <property type="term" value="P:nucleotide metabolic process"/>
    <property type="evidence" value="ECO:0007669"/>
    <property type="project" value="UniProtKB-KW"/>
</dbReference>
<dbReference type="PANTHER" id="PTHR43213">
    <property type="entry name" value="BIFUNCTIONAL DTTP/UTP PYROPHOSPHATASE/METHYLTRANSFERASE PROTEIN-RELATED"/>
    <property type="match status" value="1"/>
</dbReference>
<name>A0AAW7JJD6_9BACT</name>
<dbReference type="InterPro" id="IPR029001">
    <property type="entry name" value="ITPase-like_fam"/>
</dbReference>
<comment type="similarity">
    <text evidence="4">Belongs to the Maf family. YhdE subfamily.</text>
</comment>
<reference evidence="6" key="1">
    <citation type="submission" date="2023-06" db="EMBL/GenBank/DDBJ databases">
        <authorList>
            <person name="Zeman M."/>
            <person name="Kubasova T."/>
            <person name="Jahodarova E."/>
            <person name="Nykrynova M."/>
            <person name="Rychlik I."/>
        </authorList>
    </citation>
    <scope>NUCLEOTIDE SEQUENCE</scope>
    <source>
        <strain evidence="6">ET15</strain>
        <strain evidence="5">ET37</strain>
    </source>
</reference>
<organism evidence="6 8">
    <name type="scientific">Leyella lascolaii</name>
    <dbReference type="NCBI Taxonomy" id="1776379"/>
    <lineage>
        <taxon>Bacteria</taxon>
        <taxon>Pseudomonadati</taxon>
        <taxon>Bacteroidota</taxon>
        <taxon>Bacteroidia</taxon>
        <taxon>Bacteroidales</taxon>
        <taxon>Prevotellaceae</taxon>
        <taxon>Leyella</taxon>
    </lineage>
</organism>
<evidence type="ECO:0000313" key="6">
    <source>
        <dbReference type="EMBL" id="MDN0025319.1"/>
    </source>
</evidence>
<comment type="catalytic activity">
    <reaction evidence="4">
        <text>UTP + H2O = UMP + diphosphate + H(+)</text>
        <dbReference type="Rhea" id="RHEA:29395"/>
        <dbReference type="ChEBI" id="CHEBI:15377"/>
        <dbReference type="ChEBI" id="CHEBI:15378"/>
        <dbReference type="ChEBI" id="CHEBI:33019"/>
        <dbReference type="ChEBI" id="CHEBI:46398"/>
        <dbReference type="ChEBI" id="CHEBI:57865"/>
        <dbReference type="EC" id="3.6.1.9"/>
    </reaction>
</comment>
<comment type="subcellular location">
    <subcellularLocation>
        <location evidence="4">Cytoplasm</location>
    </subcellularLocation>
</comment>
<dbReference type="Pfam" id="PF02545">
    <property type="entry name" value="Maf"/>
    <property type="match status" value="1"/>
</dbReference>
<comment type="caution">
    <text evidence="6">The sequence shown here is derived from an EMBL/GenBank/DDBJ whole genome shotgun (WGS) entry which is preliminary data.</text>
</comment>
<dbReference type="Proteomes" id="UP001167831">
    <property type="component" value="Unassembled WGS sequence"/>
</dbReference>
<keyword evidence="7" id="KW-1185">Reference proteome</keyword>
<feature type="site" description="Important for substrate specificity" evidence="4">
    <location>
        <position position="74"/>
    </location>
</feature>
<dbReference type="InterPro" id="IPR003697">
    <property type="entry name" value="Maf-like"/>
</dbReference>
<keyword evidence="2 4" id="KW-0378">Hydrolase</keyword>
<feature type="site" description="Important for substrate specificity" evidence="4">
    <location>
        <position position="156"/>
    </location>
</feature>
<evidence type="ECO:0000256" key="1">
    <source>
        <dbReference type="ARBA" id="ARBA00001968"/>
    </source>
</evidence>
<proteinExistence type="inferred from homology"/>
<accession>A0AAW7JJD6</accession>
<dbReference type="Gene3D" id="3.90.950.10">
    <property type="match status" value="1"/>
</dbReference>
<dbReference type="HAMAP" id="MF_00528">
    <property type="entry name" value="Maf"/>
    <property type="match status" value="1"/>
</dbReference>
<protein>
    <recommendedName>
        <fullName evidence="4">dTTP/UTP pyrophosphatase</fullName>
        <shortName evidence="4">dTTPase/UTPase</shortName>
        <ecNumber evidence="4">3.6.1.9</ecNumber>
    </recommendedName>
    <alternativeName>
        <fullName evidence="4">Nucleoside triphosphate pyrophosphatase</fullName>
    </alternativeName>
    <alternativeName>
        <fullName evidence="4">Nucleotide pyrophosphatase</fullName>
        <shortName evidence="4">Nucleotide PPase</shortName>
    </alternativeName>
</protein>
<comment type="cofactor">
    <cofactor evidence="1 4">
        <name>a divalent metal cation</name>
        <dbReference type="ChEBI" id="CHEBI:60240"/>
    </cofactor>
</comment>
<dbReference type="GO" id="GO:0005737">
    <property type="term" value="C:cytoplasm"/>
    <property type="evidence" value="ECO:0007669"/>
    <property type="project" value="UniProtKB-SubCell"/>
</dbReference>
<dbReference type="PIRSF" id="PIRSF006305">
    <property type="entry name" value="Maf"/>
    <property type="match status" value="1"/>
</dbReference>
<evidence type="ECO:0000256" key="2">
    <source>
        <dbReference type="ARBA" id="ARBA00022801"/>
    </source>
</evidence>
<sequence>MKTNKYKVILSSNSPRRKELFAGLGIGFEVRVISGIDESYPPELPLSEVPLYIAKEKAAAYDIADGELVITADTVVIVGNEILGKPSGEDEARDMLRKLGGRTHEVTTGVCLTTCELQRSFAVTSEVTFKNLSDEEIDYYVRNYRPFDKAGAYGIQEWIGYIGVTSLRGSYFNVMGLPVQRIYEELRNTFGFGLGAE</sequence>
<dbReference type="CDD" id="cd00555">
    <property type="entry name" value="Maf"/>
    <property type="match status" value="1"/>
</dbReference>
<dbReference type="GO" id="GO:0047429">
    <property type="term" value="F:nucleoside triphosphate diphosphatase activity"/>
    <property type="evidence" value="ECO:0007669"/>
    <property type="project" value="UniProtKB-EC"/>
</dbReference>
<dbReference type="EMBL" id="JAUEIE010000007">
    <property type="protein sequence ID" value="MDN0022977.1"/>
    <property type="molecule type" value="Genomic_DNA"/>
</dbReference>
<dbReference type="SUPFAM" id="SSF52972">
    <property type="entry name" value="ITPase-like"/>
    <property type="match status" value="1"/>
</dbReference>
<dbReference type="NCBIfam" id="TIGR00172">
    <property type="entry name" value="maf"/>
    <property type="match status" value="1"/>
</dbReference>
<feature type="active site" description="Proton acceptor" evidence="4">
    <location>
        <position position="73"/>
    </location>
</feature>
<dbReference type="RefSeq" id="WP_289825517.1">
    <property type="nucleotide sequence ID" value="NZ_JAUEIE010000007.1"/>
</dbReference>
<dbReference type="EMBL" id="JAUEIF010000005">
    <property type="protein sequence ID" value="MDN0025319.1"/>
    <property type="molecule type" value="Genomic_DNA"/>
</dbReference>
<keyword evidence="3 4" id="KW-0546">Nucleotide metabolism</keyword>
<reference evidence="6" key="2">
    <citation type="submission" date="2023-08" db="EMBL/GenBank/DDBJ databases">
        <title>Identification and characterization of horizontal gene transfer across gut microbiota members of farm animals based on homology search.</title>
        <authorList>
            <person name="Schwarzerova J."/>
            <person name="Nykrynova M."/>
            <person name="Jureckova K."/>
            <person name="Cejkova D."/>
            <person name="Rychlik I."/>
        </authorList>
    </citation>
    <scope>NUCLEOTIDE SEQUENCE</scope>
    <source>
        <strain evidence="6">ET15</strain>
        <strain evidence="5">ET37</strain>
    </source>
</reference>
<evidence type="ECO:0000313" key="8">
    <source>
        <dbReference type="Proteomes" id="UP001168478"/>
    </source>
</evidence>
<dbReference type="Proteomes" id="UP001168478">
    <property type="component" value="Unassembled WGS sequence"/>
</dbReference>
<dbReference type="AlphaFoldDB" id="A0AAW7JJD6"/>